<keyword evidence="4 13" id="KW-0894">Sodium channel</keyword>
<feature type="region of interest" description="Disordered" evidence="14">
    <location>
        <begin position="117"/>
        <end position="151"/>
    </location>
</feature>
<evidence type="ECO:0000256" key="13">
    <source>
        <dbReference type="RuleBase" id="RU000679"/>
    </source>
</evidence>
<evidence type="ECO:0000256" key="8">
    <source>
        <dbReference type="ARBA" id="ARBA00023065"/>
    </source>
</evidence>
<keyword evidence="10" id="KW-0325">Glycoprotein</keyword>
<proteinExistence type="inferred from homology"/>
<organism evidence="16 17">
    <name type="scientific">Acrobeloides nanus</name>
    <dbReference type="NCBI Taxonomy" id="290746"/>
    <lineage>
        <taxon>Eukaryota</taxon>
        <taxon>Metazoa</taxon>
        <taxon>Ecdysozoa</taxon>
        <taxon>Nematoda</taxon>
        <taxon>Chromadorea</taxon>
        <taxon>Rhabditida</taxon>
        <taxon>Tylenchina</taxon>
        <taxon>Cephalobomorpha</taxon>
        <taxon>Cephaloboidea</taxon>
        <taxon>Cephalobidae</taxon>
        <taxon>Acrobeloides</taxon>
    </lineage>
</organism>
<evidence type="ECO:0000256" key="9">
    <source>
        <dbReference type="ARBA" id="ARBA00023136"/>
    </source>
</evidence>
<evidence type="ECO:0000256" key="3">
    <source>
        <dbReference type="ARBA" id="ARBA00022448"/>
    </source>
</evidence>
<dbReference type="Pfam" id="PF00858">
    <property type="entry name" value="ASC"/>
    <property type="match status" value="1"/>
</dbReference>
<keyword evidence="3 13" id="KW-0813">Transport</keyword>
<name>A0A914EC12_9BILA</name>
<dbReference type="Proteomes" id="UP000887540">
    <property type="component" value="Unplaced"/>
</dbReference>
<dbReference type="WBParaSite" id="ACRNAN_scaffold7131.g22812.t1">
    <property type="protein sequence ID" value="ACRNAN_scaffold7131.g22812.t1"/>
    <property type="gene ID" value="ACRNAN_scaffold7131.g22812"/>
</dbReference>
<dbReference type="InterPro" id="IPR001873">
    <property type="entry name" value="ENaC"/>
</dbReference>
<comment type="similarity">
    <text evidence="2 13">Belongs to the amiloride-sensitive sodium channel (TC 1.A.6) family.</text>
</comment>
<protein>
    <submittedName>
        <fullName evidence="17">Uncharacterized protein</fullName>
    </submittedName>
</protein>
<dbReference type="GO" id="GO:0005272">
    <property type="term" value="F:sodium channel activity"/>
    <property type="evidence" value="ECO:0007669"/>
    <property type="project" value="UniProtKB-KW"/>
</dbReference>
<evidence type="ECO:0000256" key="15">
    <source>
        <dbReference type="SAM" id="Phobius"/>
    </source>
</evidence>
<feature type="transmembrane region" description="Helical" evidence="15">
    <location>
        <begin position="87"/>
        <end position="108"/>
    </location>
</feature>
<keyword evidence="12 13" id="KW-0407">Ion channel</keyword>
<keyword evidence="9 15" id="KW-0472">Membrane</keyword>
<evidence type="ECO:0000256" key="2">
    <source>
        <dbReference type="ARBA" id="ARBA00007193"/>
    </source>
</evidence>
<evidence type="ECO:0000256" key="14">
    <source>
        <dbReference type="SAM" id="MobiDB-lite"/>
    </source>
</evidence>
<keyword evidence="6 15" id="KW-1133">Transmembrane helix</keyword>
<evidence type="ECO:0000313" key="16">
    <source>
        <dbReference type="Proteomes" id="UP000887540"/>
    </source>
</evidence>
<dbReference type="GO" id="GO:0016020">
    <property type="term" value="C:membrane"/>
    <property type="evidence" value="ECO:0007669"/>
    <property type="project" value="UniProtKB-SubCell"/>
</dbReference>
<evidence type="ECO:0000256" key="7">
    <source>
        <dbReference type="ARBA" id="ARBA00023053"/>
    </source>
</evidence>
<evidence type="ECO:0000256" key="11">
    <source>
        <dbReference type="ARBA" id="ARBA00023201"/>
    </source>
</evidence>
<keyword evidence="11 13" id="KW-0739">Sodium transport</keyword>
<dbReference type="Gene3D" id="1.10.287.770">
    <property type="entry name" value="YojJ-like"/>
    <property type="match status" value="1"/>
</dbReference>
<keyword evidence="5 13" id="KW-0812">Transmembrane</keyword>
<keyword evidence="8 13" id="KW-0406">Ion transport</keyword>
<evidence type="ECO:0000256" key="6">
    <source>
        <dbReference type="ARBA" id="ARBA00022989"/>
    </source>
</evidence>
<comment type="subcellular location">
    <subcellularLocation>
        <location evidence="1">Membrane</location>
        <topology evidence="1">Multi-pass membrane protein</topology>
    </subcellularLocation>
</comment>
<keyword evidence="16" id="KW-1185">Reference proteome</keyword>
<feature type="compositionally biased region" description="Polar residues" evidence="14">
    <location>
        <begin position="126"/>
        <end position="144"/>
    </location>
</feature>
<evidence type="ECO:0000256" key="1">
    <source>
        <dbReference type="ARBA" id="ARBA00004141"/>
    </source>
</evidence>
<evidence type="ECO:0000256" key="4">
    <source>
        <dbReference type="ARBA" id="ARBA00022461"/>
    </source>
</evidence>
<evidence type="ECO:0000256" key="10">
    <source>
        <dbReference type="ARBA" id="ARBA00023180"/>
    </source>
</evidence>
<evidence type="ECO:0000256" key="5">
    <source>
        <dbReference type="ARBA" id="ARBA00022692"/>
    </source>
</evidence>
<accession>A0A914EC12</accession>
<sequence length="151" mass="17942">MHKSCMKMPSDVEKDYNECVKKCKKYCDFWTYTIADVQSQKFNPEISDRFLTTNPSELDSRYYIRLLYQHGRYTHTEQAYKITFIEFIANIGGMSIMSLFQIFLYLLMAKVGNLQRRKSNRKSNSKQDYQNDENQFNDESSTMIEELRSSA</sequence>
<evidence type="ECO:0000313" key="17">
    <source>
        <dbReference type="WBParaSite" id="ACRNAN_scaffold7131.g22812.t1"/>
    </source>
</evidence>
<evidence type="ECO:0000256" key="12">
    <source>
        <dbReference type="ARBA" id="ARBA00023303"/>
    </source>
</evidence>
<dbReference type="AlphaFoldDB" id="A0A914EC12"/>
<keyword evidence="7" id="KW-0915">Sodium</keyword>
<reference evidence="17" key="1">
    <citation type="submission" date="2022-11" db="UniProtKB">
        <authorList>
            <consortium name="WormBaseParasite"/>
        </authorList>
    </citation>
    <scope>IDENTIFICATION</scope>
</reference>